<proteinExistence type="predicted"/>
<dbReference type="RefSeq" id="WP_309937042.1">
    <property type="nucleotide sequence ID" value="NZ_AP025305.1"/>
</dbReference>
<organism evidence="2 3">
    <name type="scientific">Aureibacter tunicatorum</name>
    <dbReference type="NCBI Taxonomy" id="866807"/>
    <lineage>
        <taxon>Bacteria</taxon>
        <taxon>Pseudomonadati</taxon>
        <taxon>Bacteroidota</taxon>
        <taxon>Cytophagia</taxon>
        <taxon>Cytophagales</taxon>
        <taxon>Persicobacteraceae</taxon>
        <taxon>Aureibacter</taxon>
    </lineage>
</organism>
<keyword evidence="1" id="KW-0175">Coiled coil</keyword>
<evidence type="ECO:0000256" key="1">
    <source>
        <dbReference type="SAM" id="Coils"/>
    </source>
</evidence>
<accession>A0AAE3XJH3</accession>
<protein>
    <submittedName>
        <fullName evidence="2">Lipase</fullName>
    </submittedName>
</protein>
<sequence>MKKIALIIGILVSILCVQSLYAQESVSIEISGEDQEAMIDIDIDEEKIEASIKELNFEIENLEEDLEKFIEKTLNNIEIKLKNVDLDQHSELIEELEAKYNAKVEKIEEMEVKIKKDFVKIVSEVLLDDGRRVRDVKIEKK</sequence>
<name>A0AAE3XJH3_9BACT</name>
<dbReference type="EMBL" id="JAVDQD010000001">
    <property type="protein sequence ID" value="MDR6237575.1"/>
    <property type="molecule type" value="Genomic_DNA"/>
</dbReference>
<comment type="caution">
    <text evidence="2">The sequence shown here is derived from an EMBL/GenBank/DDBJ whole genome shotgun (WGS) entry which is preliminary data.</text>
</comment>
<evidence type="ECO:0000313" key="3">
    <source>
        <dbReference type="Proteomes" id="UP001185092"/>
    </source>
</evidence>
<keyword evidence="3" id="KW-1185">Reference proteome</keyword>
<reference evidence="2" key="1">
    <citation type="submission" date="2023-07" db="EMBL/GenBank/DDBJ databases">
        <title>Genomic Encyclopedia of Type Strains, Phase IV (KMG-IV): sequencing the most valuable type-strain genomes for metagenomic binning, comparative biology and taxonomic classification.</title>
        <authorList>
            <person name="Goeker M."/>
        </authorList>
    </citation>
    <scope>NUCLEOTIDE SEQUENCE</scope>
    <source>
        <strain evidence="2">DSM 26174</strain>
    </source>
</reference>
<dbReference type="Proteomes" id="UP001185092">
    <property type="component" value="Unassembled WGS sequence"/>
</dbReference>
<feature type="coiled-coil region" evidence="1">
    <location>
        <begin position="45"/>
        <end position="113"/>
    </location>
</feature>
<dbReference type="AlphaFoldDB" id="A0AAE3XJH3"/>
<evidence type="ECO:0000313" key="2">
    <source>
        <dbReference type="EMBL" id="MDR6237575.1"/>
    </source>
</evidence>
<gene>
    <name evidence="2" type="ORF">HNQ88_000551</name>
</gene>